<accession>A0A4V1IY02</accession>
<dbReference type="InterPro" id="IPR027417">
    <property type="entry name" value="P-loop_NTPase"/>
</dbReference>
<dbReference type="GO" id="GO:0005525">
    <property type="term" value="F:GTP binding"/>
    <property type="evidence" value="ECO:0007669"/>
    <property type="project" value="UniProtKB-KW"/>
</dbReference>
<feature type="compositionally biased region" description="Basic and acidic residues" evidence="5">
    <location>
        <begin position="330"/>
        <end position="347"/>
    </location>
</feature>
<feature type="compositionally biased region" description="Basic residues" evidence="5">
    <location>
        <begin position="7"/>
        <end position="18"/>
    </location>
</feature>
<feature type="compositionally biased region" description="Low complexity" evidence="5">
    <location>
        <begin position="44"/>
        <end position="53"/>
    </location>
</feature>
<evidence type="ECO:0000256" key="1">
    <source>
        <dbReference type="ARBA" id="ARBA00022741"/>
    </source>
</evidence>
<dbReference type="PANTHER" id="PTHR45709">
    <property type="entry name" value="LARGE SUBUNIT GTPASE 1 HOMOLOG-RELATED"/>
    <property type="match status" value="1"/>
</dbReference>
<feature type="region of interest" description="Disordered" evidence="5">
    <location>
        <begin position="330"/>
        <end position="363"/>
    </location>
</feature>
<name>A0A4V1IY02_9FUNG</name>
<organism evidence="7 8">
    <name type="scientific">Piptocephalis cylindrospora</name>
    <dbReference type="NCBI Taxonomy" id="1907219"/>
    <lineage>
        <taxon>Eukaryota</taxon>
        <taxon>Fungi</taxon>
        <taxon>Fungi incertae sedis</taxon>
        <taxon>Zoopagomycota</taxon>
        <taxon>Zoopagomycotina</taxon>
        <taxon>Zoopagomycetes</taxon>
        <taxon>Zoopagales</taxon>
        <taxon>Piptocephalidaceae</taxon>
        <taxon>Piptocephalis</taxon>
    </lineage>
</organism>
<dbReference type="EMBL" id="KZ988184">
    <property type="protein sequence ID" value="RKP12849.1"/>
    <property type="molecule type" value="Genomic_DNA"/>
</dbReference>
<evidence type="ECO:0000313" key="7">
    <source>
        <dbReference type="EMBL" id="RKP12849.1"/>
    </source>
</evidence>
<dbReference type="InterPro" id="IPR006073">
    <property type="entry name" value="GTP-bd"/>
</dbReference>
<gene>
    <name evidence="7" type="ORF">BJ684DRAFT_16703</name>
</gene>
<dbReference type="AlphaFoldDB" id="A0A4V1IY02"/>
<comment type="function">
    <text evidence="3">Possible regulatory or functional link with the histocompatibility cluster.</text>
</comment>
<evidence type="ECO:0000313" key="8">
    <source>
        <dbReference type="Proteomes" id="UP000267251"/>
    </source>
</evidence>
<dbReference type="PANTHER" id="PTHR45709:SF3">
    <property type="entry name" value="GUANINE NUCLEOTIDE-BINDING PROTEIN-LIKE 1"/>
    <property type="match status" value="1"/>
</dbReference>
<protein>
    <recommendedName>
        <fullName evidence="4">Guanine nucleotide-binding protein-like 1</fullName>
    </recommendedName>
</protein>
<proteinExistence type="predicted"/>
<feature type="region of interest" description="Disordered" evidence="5">
    <location>
        <begin position="526"/>
        <end position="545"/>
    </location>
</feature>
<evidence type="ECO:0000256" key="2">
    <source>
        <dbReference type="ARBA" id="ARBA00023134"/>
    </source>
</evidence>
<feature type="compositionally biased region" description="Basic and acidic residues" evidence="5">
    <location>
        <begin position="67"/>
        <end position="81"/>
    </location>
</feature>
<keyword evidence="8" id="KW-1185">Reference proteome</keyword>
<sequence>MVMMTAHQKKPFSAKQKKAQLQEKRQRKRQERQEEEAEEELEVQKQQQELQQQHNLPQTIPFVPESTSEKPSKDPSKLSEDIDHLIRISSSKGNEASDPRRLVSAFRKLTPQDISEGIRQSQQPLEPTLRGKVQVSVETVYPEVLPFPKRPTWSSNESKEKLEGRERAFFRDWLTQLYTEYDPKDLSHFEHNLEVWRQLWRVLEMSDILLFVVDVRHPLLHFPPALYTHADLVVAETTQAWKEYLERRLPGVHVVSFASFTQGGEIIDDIQLESLQRRFKKAKEKKRLAQGAVEVLQACRDSIDSIHDSSDSWTSQPWWESTWSEAKSLAEEREGKVKEEDVEGHSDEEGEDQASLKDLDDSVEEGDARRQYLTIGMIGHPNVGKSSLINRMMGRTVVSSSKTPGHTKHFQTLHLTQHLRLCDGPGLVFPSLLPRPLQILSGMYNLAQVQEPYTSVQYLAERIPIHAILRLGNRDEVWSAYDICDAYAIDQGMMTAKNSRPDVGRAANRILRLANDGRLLLAFHPPVVNEDSPPPPDSVNTVAPS</sequence>
<keyword evidence="2" id="KW-0342">GTP-binding</keyword>
<dbReference type="OrthoDB" id="61815at2759"/>
<evidence type="ECO:0000256" key="5">
    <source>
        <dbReference type="SAM" id="MobiDB-lite"/>
    </source>
</evidence>
<dbReference type="Proteomes" id="UP000267251">
    <property type="component" value="Unassembled WGS sequence"/>
</dbReference>
<keyword evidence="1" id="KW-0547">Nucleotide-binding</keyword>
<dbReference type="GO" id="GO:0003924">
    <property type="term" value="F:GTPase activity"/>
    <property type="evidence" value="ECO:0007669"/>
    <property type="project" value="InterPro"/>
</dbReference>
<reference evidence="8" key="1">
    <citation type="journal article" date="2018" name="Nat. Microbiol.">
        <title>Leveraging single-cell genomics to expand the fungal tree of life.</title>
        <authorList>
            <person name="Ahrendt S.R."/>
            <person name="Quandt C.A."/>
            <person name="Ciobanu D."/>
            <person name="Clum A."/>
            <person name="Salamov A."/>
            <person name="Andreopoulos B."/>
            <person name="Cheng J.F."/>
            <person name="Woyke T."/>
            <person name="Pelin A."/>
            <person name="Henrissat B."/>
            <person name="Reynolds N.K."/>
            <person name="Benny G.L."/>
            <person name="Smith M.E."/>
            <person name="James T.Y."/>
            <person name="Grigoriev I.V."/>
        </authorList>
    </citation>
    <scope>NUCLEOTIDE SEQUENCE [LARGE SCALE GENOMIC DNA]</scope>
</reference>
<dbReference type="InterPro" id="IPR043358">
    <property type="entry name" value="GNL1-like"/>
</dbReference>
<dbReference type="SUPFAM" id="SSF52540">
    <property type="entry name" value="P-loop containing nucleoside triphosphate hydrolases"/>
    <property type="match status" value="1"/>
</dbReference>
<dbReference type="Pfam" id="PF01926">
    <property type="entry name" value="MMR_HSR1"/>
    <property type="match status" value="1"/>
</dbReference>
<evidence type="ECO:0000256" key="4">
    <source>
        <dbReference type="ARBA" id="ARBA00039902"/>
    </source>
</evidence>
<feature type="compositionally biased region" description="Basic and acidic residues" evidence="5">
    <location>
        <begin position="354"/>
        <end position="363"/>
    </location>
</feature>
<evidence type="ECO:0000259" key="6">
    <source>
        <dbReference type="Pfam" id="PF01926"/>
    </source>
</evidence>
<feature type="region of interest" description="Disordered" evidence="5">
    <location>
        <begin position="1"/>
        <end position="81"/>
    </location>
</feature>
<evidence type="ECO:0000256" key="3">
    <source>
        <dbReference type="ARBA" id="ARBA00037770"/>
    </source>
</evidence>
<dbReference type="Gene3D" id="3.40.50.300">
    <property type="entry name" value="P-loop containing nucleotide triphosphate hydrolases"/>
    <property type="match status" value="1"/>
</dbReference>
<feature type="domain" description="G" evidence="6">
    <location>
        <begin position="375"/>
        <end position="428"/>
    </location>
</feature>